<gene>
    <name evidence="1" type="ORF">SM611_13920</name>
</gene>
<evidence type="ECO:0000313" key="2">
    <source>
        <dbReference type="Proteomes" id="UP001569963"/>
    </source>
</evidence>
<protein>
    <submittedName>
        <fullName evidence="1">Uncharacterized protein</fullName>
    </submittedName>
</protein>
<accession>A0ABV4QBE8</accession>
<keyword evidence="2" id="KW-1185">Reference proteome</keyword>
<organism evidence="1 2">
    <name type="scientific">Actinomadura monticuli</name>
    <dbReference type="NCBI Taxonomy" id="3097367"/>
    <lineage>
        <taxon>Bacteria</taxon>
        <taxon>Bacillati</taxon>
        <taxon>Actinomycetota</taxon>
        <taxon>Actinomycetes</taxon>
        <taxon>Streptosporangiales</taxon>
        <taxon>Thermomonosporaceae</taxon>
        <taxon>Actinomadura</taxon>
    </lineage>
</organism>
<dbReference type="RefSeq" id="WP_371949931.1">
    <property type="nucleotide sequence ID" value="NZ_JAXCEI010000005.1"/>
</dbReference>
<proteinExistence type="predicted"/>
<dbReference type="Proteomes" id="UP001569963">
    <property type="component" value="Unassembled WGS sequence"/>
</dbReference>
<sequence>MTVPRTRPGVWWVRLRYRQRTAERHLDALADTVRTRGWAQLKMYAESPPVLWVYPQGAESAAVSVAAVRAGGRWVLQISRLIEYPCEAVDRVAGVLDDVLRDRVGRPKVPDVR</sequence>
<comment type="caution">
    <text evidence="1">The sequence shown here is derived from an EMBL/GenBank/DDBJ whole genome shotgun (WGS) entry which is preliminary data.</text>
</comment>
<evidence type="ECO:0000313" key="1">
    <source>
        <dbReference type="EMBL" id="MFA1540030.1"/>
    </source>
</evidence>
<reference evidence="1 2" key="1">
    <citation type="submission" date="2023-11" db="EMBL/GenBank/DDBJ databases">
        <title>Actinomadura monticuli sp. nov., isolated from volcanic ash.</title>
        <authorList>
            <person name="Lee S.D."/>
            <person name="Yang H."/>
            <person name="Kim I.S."/>
        </authorList>
    </citation>
    <scope>NUCLEOTIDE SEQUENCE [LARGE SCALE GENOMIC DNA]</scope>
    <source>
        <strain evidence="1 2">DLS-62</strain>
    </source>
</reference>
<name>A0ABV4QBE8_9ACTN</name>
<dbReference type="EMBL" id="JAXCEI010000005">
    <property type="protein sequence ID" value="MFA1540030.1"/>
    <property type="molecule type" value="Genomic_DNA"/>
</dbReference>